<name>A0A7J0G2R1_9ERIC</name>
<organism evidence="2 3">
    <name type="scientific">Actinidia rufa</name>
    <dbReference type="NCBI Taxonomy" id="165716"/>
    <lineage>
        <taxon>Eukaryota</taxon>
        <taxon>Viridiplantae</taxon>
        <taxon>Streptophyta</taxon>
        <taxon>Embryophyta</taxon>
        <taxon>Tracheophyta</taxon>
        <taxon>Spermatophyta</taxon>
        <taxon>Magnoliopsida</taxon>
        <taxon>eudicotyledons</taxon>
        <taxon>Gunneridae</taxon>
        <taxon>Pentapetalae</taxon>
        <taxon>asterids</taxon>
        <taxon>Ericales</taxon>
        <taxon>Actinidiaceae</taxon>
        <taxon>Actinidia</taxon>
    </lineage>
</organism>
<gene>
    <name evidence="2" type="ORF">Acr_17g0006470</name>
</gene>
<dbReference type="Proteomes" id="UP000585474">
    <property type="component" value="Unassembled WGS sequence"/>
</dbReference>
<protein>
    <submittedName>
        <fullName evidence="2">Uncharacterized protein</fullName>
    </submittedName>
</protein>
<reference evidence="2 3" key="1">
    <citation type="submission" date="2019-07" db="EMBL/GenBank/DDBJ databases">
        <title>De Novo Assembly of kiwifruit Actinidia rufa.</title>
        <authorList>
            <person name="Sugita-Konishi S."/>
            <person name="Sato K."/>
            <person name="Mori E."/>
            <person name="Abe Y."/>
            <person name="Kisaki G."/>
            <person name="Hamano K."/>
            <person name="Suezawa K."/>
            <person name="Otani M."/>
            <person name="Fukuda T."/>
            <person name="Manabe T."/>
            <person name="Gomi K."/>
            <person name="Tabuchi M."/>
            <person name="Akimitsu K."/>
            <person name="Kataoka I."/>
        </authorList>
    </citation>
    <scope>NUCLEOTIDE SEQUENCE [LARGE SCALE GENOMIC DNA]</scope>
    <source>
        <strain evidence="3">cv. Fuchu</strain>
    </source>
</reference>
<feature type="transmembrane region" description="Helical" evidence="1">
    <location>
        <begin position="38"/>
        <end position="60"/>
    </location>
</feature>
<dbReference type="AlphaFoldDB" id="A0A7J0G2R1"/>
<evidence type="ECO:0000313" key="2">
    <source>
        <dbReference type="EMBL" id="GFZ05075.1"/>
    </source>
</evidence>
<keyword evidence="1" id="KW-0812">Transmembrane</keyword>
<keyword evidence="1" id="KW-1133">Transmembrane helix</keyword>
<accession>A0A7J0G2R1</accession>
<sequence>MSLSCYRLRVRLCSTLVEDEWSICRLSFLALPIYWFELFPLLLALIWLQSILLCLLLGLLGRPPSHDVGGLPPASLAPEDVLVVVAGGVNQGAVATACIGVPLGKVGELRAPLEKREGVVHADGVVGVRSWAAVERGFEWVERWGRAAVGGRREEGGEEEGSD</sequence>
<keyword evidence="3" id="KW-1185">Reference proteome</keyword>
<proteinExistence type="predicted"/>
<keyword evidence="1" id="KW-0472">Membrane</keyword>
<dbReference type="EMBL" id="BJWL01000017">
    <property type="protein sequence ID" value="GFZ05075.1"/>
    <property type="molecule type" value="Genomic_DNA"/>
</dbReference>
<comment type="caution">
    <text evidence="2">The sequence shown here is derived from an EMBL/GenBank/DDBJ whole genome shotgun (WGS) entry which is preliminary data.</text>
</comment>
<evidence type="ECO:0000313" key="3">
    <source>
        <dbReference type="Proteomes" id="UP000585474"/>
    </source>
</evidence>
<evidence type="ECO:0000256" key="1">
    <source>
        <dbReference type="SAM" id="Phobius"/>
    </source>
</evidence>